<gene>
    <name evidence="1" type="ORF">ABWT76_005641</name>
</gene>
<sequence>MALPLVQEAIARFGAGAEAFLAAFAKRGLGLDAYRNSAFINLIATVANADDAIRVFNALSDKQLALLYRLGLTRFGGLPIRPARAFSRLRYSQITLTQMLAYKFTSVRFTGPGGVIAPGLFNRQRSTNDNND</sequence>
<accession>A0AAU8JDM6</accession>
<reference evidence="1" key="1">
    <citation type="submission" date="2024-07" db="EMBL/GenBank/DDBJ databases">
        <authorList>
            <person name="Kim Y.J."/>
            <person name="Jeong J.Y."/>
        </authorList>
    </citation>
    <scope>NUCLEOTIDE SEQUENCE</scope>
    <source>
        <strain evidence="1">GIHE-MW2</strain>
    </source>
</reference>
<organism evidence="1">
    <name type="scientific">Planktothricoides raciborskii GIHE-MW2</name>
    <dbReference type="NCBI Taxonomy" id="2792601"/>
    <lineage>
        <taxon>Bacteria</taxon>
        <taxon>Bacillati</taxon>
        <taxon>Cyanobacteriota</taxon>
        <taxon>Cyanophyceae</taxon>
        <taxon>Oscillatoriophycideae</taxon>
        <taxon>Oscillatoriales</taxon>
        <taxon>Oscillatoriaceae</taxon>
        <taxon>Planktothricoides</taxon>
    </lineage>
</organism>
<dbReference type="AlphaFoldDB" id="A0AAU8JDM6"/>
<evidence type="ECO:0000313" key="1">
    <source>
        <dbReference type="EMBL" id="XCM36853.1"/>
    </source>
</evidence>
<dbReference type="RefSeq" id="WP_190883187.1">
    <property type="nucleotide sequence ID" value="NZ_CP159837.1"/>
</dbReference>
<protein>
    <submittedName>
        <fullName evidence="1">Uncharacterized protein</fullName>
    </submittedName>
</protein>
<name>A0AAU8JDM6_9CYAN</name>
<proteinExistence type="predicted"/>
<dbReference type="EMBL" id="CP159837">
    <property type="protein sequence ID" value="XCM36853.1"/>
    <property type="molecule type" value="Genomic_DNA"/>
</dbReference>